<dbReference type="RefSeq" id="WP_015817094.1">
    <property type="nucleotide sequence ID" value="NC_012997.1"/>
</dbReference>
<dbReference type="PANTHER" id="PTHR37528">
    <property type="entry name" value="UPF0149 PROTEIN YGFB"/>
    <property type="match status" value="1"/>
</dbReference>
<sequence length="201" mass="22067">MTELYEFHFLNDQLFNLGSVNSVAELQGMLCGRLCAGERLEAAQWNTLALEFMDLEHLALAEEHSALLALILERTQALLDDQQLGFTPLLPADETSLDNRARELGAWCEGFLHGLGQAIGQSGLSADTGLSDDVKDSLRDLAHISQAEAISEGESETEQDEVYWVELVEYVKVAVLNIYNDIVLAKAAKAPPADEDPNTLH</sequence>
<dbReference type="OrthoDB" id="9783391at2"/>
<dbReference type="KEGG" id="ttu:TERTU_0401"/>
<dbReference type="eggNOG" id="COG3079">
    <property type="taxonomic scope" value="Bacteria"/>
</dbReference>
<dbReference type="Proteomes" id="UP000009080">
    <property type="component" value="Chromosome"/>
</dbReference>
<comment type="similarity">
    <text evidence="1">Belongs to the UPF0149 family.</text>
</comment>
<dbReference type="AlphaFoldDB" id="C5BMD6"/>
<proteinExistence type="inferred from homology"/>
<dbReference type="GO" id="GO:0005829">
    <property type="term" value="C:cytosol"/>
    <property type="evidence" value="ECO:0007669"/>
    <property type="project" value="TreeGrafter"/>
</dbReference>
<name>C5BMD6_TERTT</name>
<evidence type="ECO:0000313" key="3">
    <source>
        <dbReference type="Proteomes" id="UP000009080"/>
    </source>
</evidence>
<gene>
    <name evidence="2" type="ordered locus">TERTU_0401</name>
</gene>
<dbReference type="Gene3D" id="1.20.120.740">
    <property type="entry name" value="YgfB uncharacterised protein family UPF0149, PF03695"/>
    <property type="match status" value="1"/>
</dbReference>
<dbReference type="InterPro" id="IPR011978">
    <property type="entry name" value="YgfB-like"/>
</dbReference>
<dbReference type="STRING" id="377629.TERTU_0401"/>
<dbReference type="InterPro" id="IPR036255">
    <property type="entry name" value="YgfB-like_sf"/>
</dbReference>
<protein>
    <submittedName>
        <fullName evidence="2">YecA family protein</fullName>
    </submittedName>
</protein>
<dbReference type="EMBL" id="CP001614">
    <property type="protein sequence ID" value="ACR10982.1"/>
    <property type="molecule type" value="Genomic_DNA"/>
</dbReference>
<evidence type="ECO:0000256" key="1">
    <source>
        <dbReference type="ARBA" id="ARBA00038308"/>
    </source>
</evidence>
<accession>C5BMD6</accession>
<organism evidence="2 3">
    <name type="scientific">Teredinibacter turnerae (strain ATCC 39867 / T7901)</name>
    <dbReference type="NCBI Taxonomy" id="377629"/>
    <lineage>
        <taxon>Bacteria</taxon>
        <taxon>Pseudomonadati</taxon>
        <taxon>Pseudomonadota</taxon>
        <taxon>Gammaproteobacteria</taxon>
        <taxon>Cellvibrionales</taxon>
        <taxon>Cellvibrionaceae</taxon>
        <taxon>Teredinibacter</taxon>
    </lineage>
</organism>
<dbReference type="Pfam" id="PF03695">
    <property type="entry name" value="UPF0149"/>
    <property type="match status" value="1"/>
</dbReference>
<reference evidence="2 3" key="1">
    <citation type="journal article" date="2009" name="PLoS ONE">
        <title>The complete genome of Teredinibacter turnerae T7901: an intracellular endosymbiont of marine wood-boring bivalves (shipworms).</title>
        <authorList>
            <person name="Yang J.C."/>
            <person name="Madupu R."/>
            <person name="Durkin A.S."/>
            <person name="Ekborg N.A."/>
            <person name="Pedamallu C.S."/>
            <person name="Hostetler J.B."/>
            <person name="Radune D."/>
            <person name="Toms B.S."/>
            <person name="Henrissat B."/>
            <person name="Coutinho P.M."/>
            <person name="Schwarz S."/>
            <person name="Field L."/>
            <person name="Trindade-Silva A.E."/>
            <person name="Soares C.A.G."/>
            <person name="Elshahawi S."/>
            <person name="Hanora A."/>
            <person name="Schmidt E.W."/>
            <person name="Haygood M.G."/>
            <person name="Posfai J."/>
            <person name="Benner J."/>
            <person name="Madinger C."/>
            <person name="Nove J."/>
            <person name="Anton B."/>
            <person name="Chaudhary K."/>
            <person name="Foster J."/>
            <person name="Holman A."/>
            <person name="Kumar S."/>
            <person name="Lessard P.A."/>
            <person name="Luyten Y.A."/>
            <person name="Slatko B."/>
            <person name="Wood N."/>
            <person name="Wu B."/>
            <person name="Teplitski M."/>
            <person name="Mougous J.D."/>
            <person name="Ward N."/>
            <person name="Eisen J.A."/>
            <person name="Badger J.H."/>
            <person name="Distel D.L."/>
        </authorList>
    </citation>
    <scope>NUCLEOTIDE SEQUENCE [LARGE SCALE GENOMIC DNA]</scope>
    <source>
        <strain evidence="3">ATCC 39867 / T7901</strain>
    </source>
</reference>
<dbReference type="HOGENOM" id="CLU_085336_0_1_6"/>
<dbReference type="SUPFAM" id="SSF101327">
    <property type="entry name" value="YgfB-like"/>
    <property type="match status" value="1"/>
</dbReference>
<evidence type="ECO:0000313" key="2">
    <source>
        <dbReference type="EMBL" id="ACR10982.1"/>
    </source>
</evidence>
<keyword evidence="3" id="KW-1185">Reference proteome</keyword>
<dbReference type="PANTHER" id="PTHR37528:SF1">
    <property type="entry name" value="UPF0149 PROTEIN YGFB"/>
    <property type="match status" value="1"/>
</dbReference>